<dbReference type="RefSeq" id="XP_013339178.1">
    <property type="nucleotide sequence ID" value="XM_013483724.1"/>
</dbReference>
<dbReference type="STRING" id="1043005.A0A074XZ12"/>
<evidence type="ECO:0000256" key="1">
    <source>
        <dbReference type="ARBA" id="ARBA00023242"/>
    </source>
</evidence>
<dbReference type="SUPFAM" id="SSF57701">
    <property type="entry name" value="Zn2/Cys6 DNA-binding domain"/>
    <property type="match status" value="1"/>
</dbReference>
<proteinExistence type="predicted"/>
<dbReference type="InterPro" id="IPR001138">
    <property type="entry name" value="Zn2Cys6_DnaBD"/>
</dbReference>
<reference evidence="3 4" key="1">
    <citation type="journal article" date="2014" name="BMC Genomics">
        <title>Genome sequencing of four Aureobasidium pullulans varieties: biotechnological potential, stress tolerance, and description of new species.</title>
        <authorList>
            <person name="Gostin Ar C."/>
            <person name="Ohm R.A."/>
            <person name="Kogej T."/>
            <person name="Sonjak S."/>
            <person name="Turk M."/>
            <person name="Zajc J."/>
            <person name="Zalar P."/>
            <person name="Grube M."/>
            <person name="Sun H."/>
            <person name="Han J."/>
            <person name="Sharma A."/>
            <person name="Chiniquy J."/>
            <person name="Ngan C.Y."/>
            <person name="Lipzen A."/>
            <person name="Barry K."/>
            <person name="Grigoriev I.V."/>
            <person name="Gunde-Cimerman N."/>
        </authorList>
    </citation>
    <scope>NUCLEOTIDE SEQUENCE [LARGE SCALE GENOMIC DNA]</scope>
    <source>
        <strain evidence="3 4">EXF-2481</strain>
    </source>
</reference>
<dbReference type="InterPro" id="IPR053157">
    <property type="entry name" value="Sterol_Uptake_Regulator"/>
</dbReference>
<dbReference type="HOGENOM" id="CLU_024934_2_0_1"/>
<dbReference type="OrthoDB" id="3546279at2759"/>
<evidence type="ECO:0000313" key="4">
    <source>
        <dbReference type="Proteomes" id="UP000030641"/>
    </source>
</evidence>
<dbReference type="GO" id="GO:0001228">
    <property type="term" value="F:DNA-binding transcription activator activity, RNA polymerase II-specific"/>
    <property type="evidence" value="ECO:0007669"/>
    <property type="project" value="TreeGrafter"/>
</dbReference>
<dbReference type="AlphaFoldDB" id="A0A074XZ12"/>
<dbReference type="Pfam" id="PF00172">
    <property type="entry name" value="Zn_clus"/>
    <property type="match status" value="1"/>
</dbReference>
<sequence>MQKDTHQGRSARFSCVSQATNNRLKKCNETKPKCGRCDRLNLTCEYKSILAALKPDSSVSSAHSVSRSVSPMPPGRTGQQPLCMLDLEIYHEFMFKYGDTMGVEPQSRDMLRSKLVDLANTHDYVLHNCLALSALQIFHGDSTRTELWERACYLQGIAIEQVQPTLINMTQDDAIPSLIFASNTAAFSRCEYILNPHSYTDDMDPIDKIIESFQLSRGISLVASKYWPFLKHSWINHNIPDIVDDMEEEMRQSLKSRFPVYSSVKSLALGLEDAQRRQVCVELIEKTFRYIAHLMSDGHKYPSLIYLVDAWSVTIPAEYREMLEERRPVALIILAYYAVMISLASEVWHLEAWPTLLINRITETLGKEWEEEFLRWPRKMILK</sequence>
<dbReference type="GO" id="GO:0008270">
    <property type="term" value="F:zinc ion binding"/>
    <property type="evidence" value="ECO:0007669"/>
    <property type="project" value="InterPro"/>
</dbReference>
<feature type="domain" description="Zn(2)-C6 fungal-type" evidence="2">
    <location>
        <begin position="25"/>
        <end position="47"/>
    </location>
</feature>
<protein>
    <recommendedName>
        <fullName evidence="2">Zn(2)-C6 fungal-type domain-containing protein</fullName>
    </recommendedName>
</protein>
<accession>A0A074XZ12</accession>
<dbReference type="EMBL" id="KL584787">
    <property type="protein sequence ID" value="KEQ90670.1"/>
    <property type="molecule type" value="Genomic_DNA"/>
</dbReference>
<gene>
    <name evidence="3" type="ORF">AUEXF2481DRAFT_92774</name>
</gene>
<dbReference type="Proteomes" id="UP000030641">
    <property type="component" value="Unassembled WGS sequence"/>
</dbReference>
<dbReference type="InParanoid" id="A0A074XZ12"/>
<dbReference type="OMA" id="LGHDENT"/>
<organism evidence="3 4">
    <name type="scientific">Aureobasidium subglaciale (strain EXF-2481)</name>
    <name type="common">Aureobasidium pullulans var. subglaciale</name>
    <dbReference type="NCBI Taxonomy" id="1043005"/>
    <lineage>
        <taxon>Eukaryota</taxon>
        <taxon>Fungi</taxon>
        <taxon>Dikarya</taxon>
        <taxon>Ascomycota</taxon>
        <taxon>Pezizomycotina</taxon>
        <taxon>Dothideomycetes</taxon>
        <taxon>Dothideomycetidae</taxon>
        <taxon>Dothideales</taxon>
        <taxon>Saccotheciaceae</taxon>
        <taxon>Aureobasidium</taxon>
    </lineage>
</organism>
<dbReference type="PANTHER" id="PTHR47784">
    <property type="entry name" value="STEROL UPTAKE CONTROL PROTEIN 2"/>
    <property type="match status" value="1"/>
</dbReference>
<evidence type="ECO:0000313" key="3">
    <source>
        <dbReference type="EMBL" id="KEQ90670.1"/>
    </source>
</evidence>
<evidence type="ECO:0000259" key="2">
    <source>
        <dbReference type="Pfam" id="PF00172"/>
    </source>
</evidence>
<dbReference type="PANTHER" id="PTHR47784:SF4">
    <property type="entry name" value="ZN(II)2CYS6 TRANSCRIPTION FACTOR (EUROFUNG)"/>
    <property type="match status" value="1"/>
</dbReference>
<dbReference type="GeneID" id="25372292"/>
<keyword evidence="4" id="KW-1185">Reference proteome</keyword>
<keyword evidence="1" id="KW-0539">Nucleus</keyword>
<name>A0A074XZ12_AURSE</name>
<dbReference type="CDD" id="cd00067">
    <property type="entry name" value="GAL4"/>
    <property type="match status" value="1"/>
</dbReference>
<dbReference type="InterPro" id="IPR036864">
    <property type="entry name" value="Zn2-C6_fun-type_DNA-bd_sf"/>
</dbReference>